<feature type="transmembrane region" description="Helical" evidence="1">
    <location>
        <begin position="109"/>
        <end position="131"/>
    </location>
</feature>
<dbReference type="Proteomes" id="UP001150266">
    <property type="component" value="Unassembled WGS sequence"/>
</dbReference>
<organism evidence="2 3">
    <name type="scientific">Lentinula aciculospora</name>
    <dbReference type="NCBI Taxonomy" id="153920"/>
    <lineage>
        <taxon>Eukaryota</taxon>
        <taxon>Fungi</taxon>
        <taxon>Dikarya</taxon>
        <taxon>Basidiomycota</taxon>
        <taxon>Agaricomycotina</taxon>
        <taxon>Agaricomycetes</taxon>
        <taxon>Agaricomycetidae</taxon>
        <taxon>Agaricales</taxon>
        <taxon>Marasmiineae</taxon>
        <taxon>Omphalotaceae</taxon>
        <taxon>Lentinula</taxon>
    </lineage>
</organism>
<protein>
    <submittedName>
        <fullName evidence="2">Uncharacterized protein</fullName>
    </submittedName>
</protein>
<reference evidence="2" key="1">
    <citation type="submission" date="2022-08" db="EMBL/GenBank/DDBJ databases">
        <title>A Global Phylogenomic Analysis of the Shiitake Genus Lentinula.</title>
        <authorList>
            <consortium name="DOE Joint Genome Institute"/>
            <person name="Sierra-Patev S."/>
            <person name="Min B."/>
            <person name="Naranjo-Ortiz M."/>
            <person name="Looney B."/>
            <person name="Konkel Z."/>
            <person name="Slot J.C."/>
            <person name="Sakamoto Y."/>
            <person name="Steenwyk J.L."/>
            <person name="Rokas A."/>
            <person name="Carro J."/>
            <person name="Camarero S."/>
            <person name="Ferreira P."/>
            <person name="Molpeceres G."/>
            <person name="Ruiz-Duenas F.J."/>
            <person name="Serrano A."/>
            <person name="Henrissat B."/>
            <person name="Drula E."/>
            <person name="Hughes K.W."/>
            <person name="Mata J.L."/>
            <person name="Ishikawa N.K."/>
            <person name="Vargas-Isla R."/>
            <person name="Ushijima S."/>
            <person name="Smith C.A."/>
            <person name="Ahrendt S."/>
            <person name="Andreopoulos W."/>
            <person name="He G."/>
            <person name="Labutti K."/>
            <person name="Lipzen A."/>
            <person name="Ng V."/>
            <person name="Riley R."/>
            <person name="Sandor L."/>
            <person name="Barry K."/>
            <person name="Martinez A.T."/>
            <person name="Xiao Y."/>
            <person name="Gibbons J.G."/>
            <person name="Terashima K."/>
            <person name="Grigoriev I.V."/>
            <person name="Hibbett D.S."/>
        </authorList>
    </citation>
    <scope>NUCLEOTIDE SEQUENCE</scope>
    <source>
        <strain evidence="2">JLM2183</strain>
    </source>
</reference>
<dbReference type="EMBL" id="JAOTPV010000009">
    <property type="protein sequence ID" value="KAJ4478387.1"/>
    <property type="molecule type" value="Genomic_DNA"/>
</dbReference>
<keyword evidence="1" id="KW-0812">Transmembrane</keyword>
<keyword evidence="1" id="KW-0472">Membrane</keyword>
<evidence type="ECO:0000256" key="1">
    <source>
        <dbReference type="SAM" id="Phobius"/>
    </source>
</evidence>
<comment type="caution">
    <text evidence="2">The sequence shown here is derived from an EMBL/GenBank/DDBJ whole genome shotgun (WGS) entry which is preliminary data.</text>
</comment>
<gene>
    <name evidence="2" type="ORF">J3R30DRAFT_2895553</name>
</gene>
<dbReference type="AlphaFoldDB" id="A0A9W9AAR9"/>
<dbReference type="OrthoDB" id="2788868at2759"/>
<name>A0A9W9AAR9_9AGAR</name>
<keyword evidence="1" id="KW-1133">Transmembrane helix</keyword>
<evidence type="ECO:0000313" key="2">
    <source>
        <dbReference type="EMBL" id="KAJ4478387.1"/>
    </source>
</evidence>
<keyword evidence="3" id="KW-1185">Reference proteome</keyword>
<accession>A0A9W9AAR9</accession>
<proteinExistence type="predicted"/>
<evidence type="ECO:0000313" key="3">
    <source>
        <dbReference type="Proteomes" id="UP001150266"/>
    </source>
</evidence>
<sequence length="512" mass="57377">MGLQVYVLLNEASCLSHLNPGLKADLTIKSIIALDEPGLESSSTSDVLPFINKKAHWPNNIIAIDQSISRESFPQEGAITAPKSGTNDWEPQSKNRIVNDTLQRDGEQILCFTVTPMIMLVAFPPVLFWIVSSGTPEILGALAILYLESLSYRLSINFPGPASVESDLHPPLSSKQDIAAVESASNLVTTALVYATRLAGEGYVDAANTIIEALCTHYPNDLPKQRTPPVCPLEFLWHTCGVRPACVELFWGASPDEANLREVYSDIQLPHPETNEEKARALVVADDKILDNFRFEPEKKFISRKTLLFRSFKFSSSVFRWSIFIGIRTHEPTCDHFRFCTCFIACPLPCFGVVSQRQSLHILLSVNMDVQRELQSDVSRWNHAQTNTRQKGARGLANGSEWLPYRRRVFFRMVVTAGHDCTFTNSGYSLFSHNLVEPLSTFVKDLASVTSVKSSPTLWQFKPINILQNLLMIPNSFRADLRSITFVNEETDFFSRCREPRSTLNPLSTLCA</sequence>